<dbReference type="InterPro" id="IPR002048">
    <property type="entry name" value="EF_hand_dom"/>
</dbReference>
<evidence type="ECO:0000256" key="2">
    <source>
        <dbReference type="ARBA" id="ARBA00022723"/>
    </source>
</evidence>
<evidence type="ECO:0000313" key="11">
    <source>
        <dbReference type="Proteomes" id="UP001163046"/>
    </source>
</evidence>
<dbReference type="Pfam" id="PF13640">
    <property type="entry name" value="2OG-FeII_Oxy_3"/>
    <property type="match status" value="1"/>
</dbReference>
<sequence length="356" mass="40979">MVTAAIHPPIFEIPNFLSEEECDHIITLAKKEGLETSHTLKDGIKEDTRALGKNIKEHFDVWDQDRDGYIDMDEMIHGMENNLDFTPDKTTLLKMYSTLELDKDNDEKMSFEEFQQRDIPKMAKFIRKVKEAQPHTKSRHSRQAWIQNFSGKSDSVMASLQHRVQRLTNLPLELISSSEYLQVVSYGPMGHYNCHLDSDFIRPNQPCCHYLGSELSNCMPQYCIFLDNVEDGGETAFPIADNSTFDKEEWIRDVNNVCNLAKNCHKANVVVKPEKGKAVLWYNHVVDNSTGWMGQLDQYTFHGGCDVRQGTKWIANSWISVGEDRKKDILNWIELSQYDEEDNNVTSSSDSNKDEL</sequence>
<evidence type="ECO:0000256" key="5">
    <source>
        <dbReference type="ARBA" id="ARBA00022964"/>
    </source>
</evidence>
<dbReference type="SUPFAM" id="SSF47473">
    <property type="entry name" value="EF-hand"/>
    <property type="match status" value="1"/>
</dbReference>
<evidence type="ECO:0000256" key="3">
    <source>
        <dbReference type="ARBA" id="ARBA00022837"/>
    </source>
</evidence>
<dbReference type="CDD" id="cd00051">
    <property type="entry name" value="EFh"/>
    <property type="match status" value="1"/>
</dbReference>
<dbReference type="GO" id="GO:0005783">
    <property type="term" value="C:endoplasmic reticulum"/>
    <property type="evidence" value="ECO:0007669"/>
    <property type="project" value="TreeGrafter"/>
</dbReference>
<organism evidence="10 11">
    <name type="scientific">Desmophyllum pertusum</name>
    <dbReference type="NCBI Taxonomy" id="174260"/>
    <lineage>
        <taxon>Eukaryota</taxon>
        <taxon>Metazoa</taxon>
        <taxon>Cnidaria</taxon>
        <taxon>Anthozoa</taxon>
        <taxon>Hexacorallia</taxon>
        <taxon>Scleractinia</taxon>
        <taxon>Caryophylliina</taxon>
        <taxon>Caryophylliidae</taxon>
        <taxon>Desmophyllum</taxon>
    </lineage>
</organism>
<evidence type="ECO:0000256" key="4">
    <source>
        <dbReference type="ARBA" id="ARBA00022896"/>
    </source>
</evidence>
<dbReference type="InterPro" id="IPR044862">
    <property type="entry name" value="Pro_4_hyd_alph_FE2OG_OXY"/>
</dbReference>
<dbReference type="Pfam" id="PF13499">
    <property type="entry name" value="EF-hand_7"/>
    <property type="match status" value="1"/>
</dbReference>
<dbReference type="InterPro" id="IPR045054">
    <property type="entry name" value="P4HA-like"/>
</dbReference>
<dbReference type="GO" id="GO:0005509">
    <property type="term" value="F:calcium ion binding"/>
    <property type="evidence" value="ECO:0007669"/>
    <property type="project" value="InterPro"/>
</dbReference>
<dbReference type="PROSITE" id="PS50222">
    <property type="entry name" value="EF_HAND_2"/>
    <property type="match status" value="1"/>
</dbReference>
<dbReference type="InterPro" id="IPR005123">
    <property type="entry name" value="Oxoglu/Fe-dep_dioxygenase_dom"/>
</dbReference>
<dbReference type="AlphaFoldDB" id="A0A9W9ZL90"/>
<accession>A0A9W9ZL90</accession>
<evidence type="ECO:0000256" key="6">
    <source>
        <dbReference type="ARBA" id="ARBA00023002"/>
    </source>
</evidence>
<protein>
    <recommendedName>
        <fullName evidence="12">Transmembrane prolyl 4-hydroxylase</fullName>
    </recommendedName>
</protein>
<proteinExistence type="predicted"/>
<comment type="cofactor">
    <cofactor evidence="1">
        <name>L-ascorbate</name>
        <dbReference type="ChEBI" id="CHEBI:38290"/>
    </cofactor>
</comment>
<keyword evidence="2" id="KW-0479">Metal-binding</keyword>
<dbReference type="PANTHER" id="PTHR10869">
    <property type="entry name" value="PROLYL 4-HYDROXYLASE ALPHA SUBUNIT"/>
    <property type="match status" value="1"/>
</dbReference>
<dbReference type="PROSITE" id="PS00018">
    <property type="entry name" value="EF_HAND_1"/>
    <property type="match status" value="1"/>
</dbReference>
<keyword evidence="5" id="KW-0223">Dioxygenase</keyword>
<keyword evidence="4" id="KW-0847">Vitamin C</keyword>
<keyword evidence="3" id="KW-0106">Calcium</keyword>
<comment type="caution">
    <text evidence="10">The sequence shown here is derived from an EMBL/GenBank/DDBJ whole genome shotgun (WGS) entry which is preliminary data.</text>
</comment>
<dbReference type="GO" id="GO:0004656">
    <property type="term" value="F:procollagen-proline 4-dioxygenase activity"/>
    <property type="evidence" value="ECO:0007669"/>
    <property type="project" value="TreeGrafter"/>
</dbReference>
<keyword evidence="11" id="KW-1185">Reference proteome</keyword>
<dbReference type="InterPro" id="IPR011992">
    <property type="entry name" value="EF-hand-dom_pair"/>
</dbReference>
<feature type="domain" description="EF-hand" evidence="8">
    <location>
        <begin position="50"/>
        <end position="85"/>
    </location>
</feature>
<keyword evidence="7" id="KW-0408">Iron</keyword>
<dbReference type="PANTHER" id="PTHR10869:SF246">
    <property type="entry name" value="TRANSMEMBRANE PROLYL 4-HYDROXYLASE"/>
    <property type="match status" value="1"/>
</dbReference>
<evidence type="ECO:0008006" key="12">
    <source>
        <dbReference type="Google" id="ProtNLM"/>
    </source>
</evidence>
<evidence type="ECO:0000259" key="8">
    <source>
        <dbReference type="PROSITE" id="PS50222"/>
    </source>
</evidence>
<dbReference type="PROSITE" id="PS51471">
    <property type="entry name" value="FE2OG_OXY"/>
    <property type="match status" value="1"/>
</dbReference>
<keyword evidence="6" id="KW-0560">Oxidoreductase</keyword>
<dbReference type="InterPro" id="IPR006620">
    <property type="entry name" value="Pro_4_hyd_alph"/>
</dbReference>
<dbReference type="GO" id="GO:0031418">
    <property type="term" value="F:L-ascorbic acid binding"/>
    <property type="evidence" value="ECO:0007669"/>
    <property type="project" value="UniProtKB-KW"/>
</dbReference>
<gene>
    <name evidence="10" type="ORF">OS493_031184</name>
</gene>
<evidence type="ECO:0000256" key="1">
    <source>
        <dbReference type="ARBA" id="ARBA00001961"/>
    </source>
</evidence>
<evidence type="ECO:0000259" key="9">
    <source>
        <dbReference type="PROSITE" id="PS51471"/>
    </source>
</evidence>
<dbReference type="Gene3D" id="2.60.120.620">
    <property type="entry name" value="q2cbj1_9rhob like domain"/>
    <property type="match status" value="1"/>
</dbReference>
<dbReference type="SMART" id="SM00702">
    <property type="entry name" value="P4Hc"/>
    <property type="match status" value="1"/>
</dbReference>
<feature type="domain" description="Fe2OG dioxygenase" evidence="9">
    <location>
        <begin position="177"/>
        <end position="321"/>
    </location>
</feature>
<evidence type="ECO:0000313" key="10">
    <source>
        <dbReference type="EMBL" id="KAJ7383014.1"/>
    </source>
</evidence>
<dbReference type="EMBL" id="MU825908">
    <property type="protein sequence ID" value="KAJ7383014.1"/>
    <property type="molecule type" value="Genomic_DNA"/>
</dbReference>
<dbReference type="Proteomes" id="UP001163046">
    <property type="component" value="Unassembled WGS sequence"/>
</dbReference>
<dbReference type="OrthoDB" id="5954436at2759"/>
<name>A0A9W9ZL90_9CNID</name>
<dbReference type="Gene3D" id="1.10.238.10">
    <property type="entry name" value="EF-hand"/>
    <property type="match status" value="1"/>
</dbReference>
<reference evidence="10" key="1">
    <citation type="submission" date="2023-01" db="EMBL/GenBank/DDBJ databases">
        <title>Genome assembly of the deep-sea coral Lophelia pertusa.</title>
        <authorList>
            <person name="Herrera S."/>
            <person name="Cordes E."/>
        </authorList>
    </citation>
    <scope>NUCLEOTIDE SEQUENCE</scope>
    <source>
        <strain evidence="10">USNM1676648</strain>
        <tissue evidence="10">Polyp</tissue>
    </source>
</reference>
<evidence type="ECO:0000256" key="7">
    <source>
        <dbReference type="ARBA" id="ARBA00023004"/>
    </source>
</evidence>
<dbReference type="InterPro" id="IPR018247">
    <property type="entry name" value="EF_Hand_1_Ca_BS"/>
</dbReference>
<dbReference type="GO" id="GO:0005506">
    <property type="term" value="F:iron ion binding"/>
    <property type="evidence" value="ECO:0007669"/>
    <property type="project" value="InterPro"/>
</dbReference>